<dbReference type="OrthoDB" id="7183442at2"/>
<dbReference type="Gene3D" id="3.90.79.10">
    <property type="entry name" value="Nucleoside Triphosphate Pyrophosphohydrolase"/>
    <property type="match status" value="2"/>
</dbReference>
<evidence type="ECO:0000256" key="2">
    <source>
        <dbReference type="ARBA" id="ARBA00001946"/>
    </source>
</evidence>
<dbReference type="InterPro" id="IPR015797">
    <property type="entry name" value="NUDIX_hydrolase-like_dom_sf"/>
</dbReference>
<organism evidence="8 9">
    <name type="scientific">Microbacterium foliorum</name>
    <dbReference type="NCBI Taxonomy" id="104336"/>
    <lineage>
        <taxon>Bacteria</taxon>
        <taxon>Bacillati</taxon>
        <taxon>Actinomycetota</taxon>
        <taxon>Actinomycetes</taxon>
        <taxon>Micrococcales</taxon>
        <taxon>Microbacteriaceae</taxon>
        <taxon>Microbacterium</taxon>
    </lineage>
</organism>
<evidence type="ECO:0000256" key="1">
    <source>
        <dbReference type="ARBA" id="ARBA00001936"/>
    </source>
</evidence>
<dbReference type="Pfam" id="PF00293">
    <property type="entry name" value="NUDIX"/>
    <property type="match status" value="1"/>
</dbReference>
<dbReference type="PANTHER" id="PTHR12318:SF0">
    <property type="entry name" value="ACYL-COENZYME A DIPHOSPHATASE NUDT19"/>
    <property type="match status" value="1"/>
</dbReference>
<evidence type="ECO:0000256" key="3">
    <source>
        <dbReference type="ARBA" id="ARBA00022723"/>
    </source>
</evidence>
<keyword evidence="5" id="KW-0460">Magnesium</keyword>
<dbReference type="GO" id="GO:0016818">
    <property type="term" value="F:hydrolase activity, acting on acid anhydrides, in phosphorus-containing anhydrides"/>
    <property type="evidence" value="ECO:0007669"/>
    <property type="project" value="InterPro"/>
</dbReference>
<gene>
    <name evidence="8" type="ORF">FIV50_06605</name>
</gene>
<sequence>MTDIDDLPVAGTAVLLRATVEGFAVLLMRRPDRGSFAGAWVFPGGKVESSDRRVGADESDDARRAAVRETAEEVGLIISDPVVLSRWQPPVEAPIRIRTWFFLASVPDDELRFSVDEVVDAMWLSPAEALSRHATGEWTLFPPTWVTLHQLSRFASVDAALASAGVAQHFSTRVVDSPQGRDFEWDGLRLRTGSRPWTIDESYS</sequence>
<accession>A0A4Y5YPP2</accession>
<dbReference type="CDD" id="cd18870">
    <property type="entry name" value="NUDIX_AcylCoAdiphos_Nudt19"/>
    <property type="match status" value="1"/>
</dbReference>
<dbReference type="RefSeq" id="WP_140036742.1">
    <property type="nucleotide sequence ID" value="NZ_CP041040.1"/>
</dbReference>
<comment type="cofactor">
    <cofactor evidence="2">
        <name>Mg(2+)</name>
        <dbReference type="ChEBI" id="CHEBI:18420"/>
    </cofactor>
</comment>
<dbReference type="Proteomes" id="UP000316125">
    <property type="component" value="Chromosome"/>
</dbReference>
<comment type="cofactor">
    <cofactor evidence="1">
        <name>Mn(2+)</name>
        <dbReference type="ChEBI" id="CHEBI:29035"/>
    </cofactor>
</comment>
<keyword evidence="4" id="KW-0378">Hydrolase</keyword>
<dbReference type="AlphaFoldDB" id="A0A4Y5YPP2"/>
<evidence type="ECO:0000256" key="5">
    <source>
        <dbReference type="ARBA" id="ARBA00022842"/>
    </source>
</evidence>
<evidence type="ECO:0000259" key="7">
    <source>
        <dbReference type="PROSITE" id="PS51462"/>
    </source>
</evidence>
<evidence type="ECO:0000256" key="4">
    <source>
        <dbReference type="ARBA" id="ARBA00022801"/>
    </source>
</evidence>
<dbReference type="InterPro" id="IPR000086">
    <property type="entry name" value="NUDIX_hydrolase_dom"/>
</dbReference>
<dbReference type="EMBL" id="CP041040">
    <property type="protein sequence ID" value="QDE34485.1"/>
    <property type="molecule type" value="Genomic_DNA"/>
</dbReference>
<dbReference type="InterPro" id="IPR039121">
    <property type="entry name" value="NUDT19"/>
</dbReference>
<dbReference type="PROSITE" id="PS51462">
    <property type="entry name" value="NUDIX"/>
    <property type="match status" value="1"/>
</dbReference>
<keyword evidence="3" id="KW-0479">Metal-binding</keyword>
<evidence type="ECO:0000313" key="8">
    <source>
        <dbReference type="EMBL" id="QDE34485.1"/>
    </source>
</evidence>
<keyword evidence="6" id="KW-0464">Manganese</keyword>
<dbReference type="PANTHER" id="PTHR12318">
    <property type="entry name" value="TESTOSTERONE-REGULATED PROTEIN RP2"/>
    <property type="match status" value="1"/>
</dbReference>
<feature type="domain" description="Nudix hydrolase" evidence="7">
    <location>
        <begin position="7"/>
        <end position="147"/>
    </location>
</feature>
<dbReference type="SUPFAM" id="SSF55811">
    <property type="entry name" value="Nudix"/>
    <property type="match status" value="1"/>
</dbReference>
<proteinExistence type="predicted"/>
<reference evidence="8 9" key="1">
    <citation type="submission" date="2019-06" db="EMBL/GenBank/DDBJ databases">
        <title>Complete genome of Microbacterium foliorum M2.</title>
        <authorList>
            <person name="Cao G."/>
        </authorList>
    </citation>
    <scope>NUCLEOTIDE SEQUENCE [LARGE SCALE GENOMIC DNA]</scope>
    <source>
        <strain evidence="8 9">M2</strain>
    </source>
</reference>
<dbReference type="GO" id="GO:0046872">
    <property type="term" value="F:metal ion binding"/>
    <property type="evidence" value="ECO:0007669"/>
    <property type="project" value="UniProtKB-KW"/>
</dbReference>
<evidence type="ECO:0000256" key="6">
    <source>
        <dbReference type="ARBA" id="ARBA00023211"/>
    </source>
</evidence>
<name>A0A4Y5YPP2_9MICO</name>
<protein>
    <submittedName>
        <fullName evidence="8">NUDIX domain-containing protein</fullName>
    </submittedName>
</protein>
<evidence type="ECO:0000313" key="9">
    <source>
        <dbReference type="Proteomes" id="UP000316125"/>
    </source>
</evidence>